<reference evidence="1 2" key="1">
    <citation type="journal article" date="2021" name="Nat. Plants">
        <title>The Taxus genome provides insights into paclitaxel biosynthesis.</title>
        <authorList>
            <person name="Xiong X."/>
            <person name="Gou J."/>
            <person name="Liao Q."/>
            <person name="Li Y."/>
            <person name="Zhou Q."/>
            <person name="Bi G."/>
            <person name="Li C."/>
            <person name="Du R."/>
            <person name="Wang X."/>
            <person name="Sun T."/>
            <person name="Guo L."/>
            <person name="Liang H."/>
            <person name="Lu P."/>
            <person name="Wu Y."/>
            <person name="Zhang Z."/>
            <person name="Ro D.K."/>
            <person name="Shang Y."/>
            <person name="Huang S."/>
            <person name="Yan J."/>
        </authorList>
    </citation>
    <scope>NUCLEOTIDE SEQUENCE [LARGE SCALE GENOMIC DNA]</scope>
    <source>
        <strain evidence="1">Ta-2019</strain>
    </source>
</reference>
<sequence length="135" mass="14684">LTSYPSLTHRLWLKPPVPCDSETSQLYELHMTDSRPRYHLVRLDNIGPSLSPPYIGPVPPWLVGLVPQLLIEVDPDLPVHPVPEAVPIPVPEDVPVLVPEAVPMLVPMPEAIPVPVPVPVLGPTTPIAPQSLPVQ</sequence>
<protein>
    <submittedName>
        <fullName evidence="1">Uncharacterized protein</fullName>
    </submittedName>
</protein>
<comment type="caution">
    <text evidence="1">The sequence shown here is derived from an EMBL/GenBank/DDBJ whole genome shotgun (WGS) entry which is preliminary data.</text>
</comment>
<keyword evidence="2" id="KW-1185">Reference proteome</keyword>
<evidence type="ECO:0000313" key="2">
    <source>
        <dbReference type="Proteomes" id="UP000824469"/>
    </source>
</evidence>
<accession>A0AA38GJ30</accession>
<name>A0AA38GJ30_TAXCH</name>
<feature type="non-terminal residue" evidence="1">
    <location>
        <position position="1"/>
    </location>
</feature>
<organism evidence="1 2">
    <name type="scientific">Taxus chinensis</name>
    <name type="common">Chinese yew</name>
    <name type="synonym">Taxus wallichiana var. chinensis</name>
    <dbReference type="NCBI Taxonomy" id="29808"/>
    <lineage>
        <taxon>Eukaryota</taxon>
        <taxon>Viridiplantae</taxon>
        <taxon>Streptophyta</taxon>
        <taxon>Embryophyta</taxon>
        <taxon>Tracheophyta</taxon>
        <taxon>Spermatophyta</taxon>
        <taxon>Pinopsida</taxon>
        <taxon>Pinidae</taxon>
        <taxon>Conifers II</taxon>
        <taxon>Cupressales</taxon>
        <taxon>Taxaceae</taxon>
        <taxon>Taxus</taxon>
    </lineage>
</organism>
<evidence type="ECO:0000313" key="1">
    <source>
        <dbReference type="EMBL" id="KAH9323042.1"/>
    </source>
</evidence>
<dbReference type="Proteomes" id="UP000824469">
    <property type="component" value="Unassembled WGS sequence"/>
</dbReference>
<proteinExistence type="predicted"/>
<dbReference type="EMBL" id="JAHRHJ020000003">
    <property type="protein sequence ID" value="KAH9323042.1"/>
    <property type="molecule type" value="Genomic_DNA"/>
</dbReference>
<feature type="non-terminal residue" evidence="1">
    <location>
        <position position="135"/>
    </location>
</feature>
<dbReference type="AlphaFoldDB" id="A0AA38GJ30"/>
<gene>
    <name evidence="1" type="ORF">KI387_017681</name>
</gene>